<organism evidence="2 3">
    <name type="scientific">Paraburkholderia sprentiae WSM5005</name>
    <dbReference type="NCBI Taxonomy" id="754502"/>
    <lineage>
        <taxon>Bacteria</taxon>
        <taxon>Pseudomonadati</taxon>
        <taxon>Pseudomonadota</taxon>
        <taxon>Betaproteobacteria</taxon>
        <taxon>Burkholderiales</taxon>
        <taxon>Burkholderiaceae</taxon>
        <taxon>Paraburkholderia</taxon>
    </lineage>
</organism>
<feature type="domain" description="Xylose isomerase-like TIM barrel" evidence="1">
    <location>
        <begin position="22"/>
        <end position="189"/>
    </location>
</feature>
<dbReference type="EMBL" id="CP017565">
    <property type="protein sequence ID" value="APA90640.1"/>
    <property type="molecule type" value="Genomic_DNA"/>
</dbReference>
<gene>
    <name evidence="2" type="ORF">BJG93_33390</name>
</gene>
<keyword evidence="2" id="KW-0413">Isomerase</keyword>
<dbReference type="Proteomes" id="UP000179860">
    <property type="component" value="Plasmid pl2WSM5005"/>
</dbReference>
<evidence type="ECO:0000313" key="2">
    <source>
        <dbReference type="EMBL" id="APA90640.1"/>
    </source>
</evidence>
<keyword evidence="3" id="KW-1185">Reference proteome</keyword>
<dbReference type="InterPro" id="IPR013022">
    <property type="entry name" value="Xyl_isomerase-like_TIM-brl"/>
</dbReference>
<reference evidence="2" key="1">
    <citation type="submission" date="2016-09" db="EMBL/GenBank/DDBJ databases">
        <title>The Complete Genome of Burkholderia sprentiae wsm5005.</title>
        <authorList>
            <person name="De Meyer S."/>
            <person name="Wang P."/>
            <person name="Terpolilli J."/>
        </authorList>
    </citation>
    <scope>NUCLEOTIDE SEQUENCE [LARGE SCALE GENOMIC DNA]</scope>
    <source>
        <strain evidence="2">WSM5005</strain>
        <plasmid evidence="2">pl2WSM5005</plasmid>
    </source>
</reference>
<sequence>MKLELFKTFWGYGAGPREAAPLVREADFDGIEAQVPADAAQREAFESAIADENLAFIAEITTAGSYVPVRSATPAEHLHDLEAKIVLGKPLKPRFFSVIAGCDAWPAATQIDFFSRAVELAARHDVMCSFETHRSRSLFNPWITRDVVRAVPQLRLTCDFSHWVVVCERLLDSEWDTLAEIAPHAHHIHGRIGYPQGPQVPHPAAPEYADCLQSHLRIWEALWTAQMAAGYPVTTMTPEFGPDGYLHTLPFTNAPVADLWEVNTWMGGQARRNFAEFLDRSAHDAASMPGARVES</sequence>
<keyword evidence="2" id="KW-0614">Plasmid</keyword>
<proteinExistence type="predicted"/>
<dbReference type="AlphaFoldDB" id="A0A1I9YWN6"/>
<dbReference type="KEGG" id="pspw:BJG93_33390"/>
<name>A0A1I9YWN6_9BURK</name>
<dbReference type="RefSeq" id="WP_051374162.1">
    <property type="nucleotide sequence ID" value="NZ_CP017565.2"/>
</dbReference>
<accession>A0A1I9YWN6</accession>
<evidence type="ECO:0000313" key="3">
    <source>
        <dbReference type="Proteomes" id="UP000179860"/>
    </source>
</evidence>
<evidence type="ECO:0000259" key="1">
    <source>
        <dbReference type="Pfam" id="PF01261"/>
    </source>
</evidence>
<protein>
    <submittedName>
        <fullName evidence="2">Sugar phosphate isomerase/epimerase</fullName>
    </submittedName>
</protein>
<dbReference type="Pfam" id="PF01261">
    <property type="entry name" value="AP_endonuc_2"/>
    <property type="match status" value="1"/>
</dbReference>
<dbReference type="InterPro" id="IPR036237">
    <property type="entry name" value="Xyl_isomerase-like_sf"/>
</dbReference>
<reference evidence="2" key="2">
    <citation type="submission" date="2021-06" db="EMBL/GenBank/DDBJ databases">
        <authorList>
            <person name="Rogers T.H."/>
            <person name="Ramsay J.P."/>
            <person name="Wang P."/>
            <person name="Terpolilli J."/>
        </authorList>
    </citation>
    <scope>NUCLEOTIDE SEQUENCE [LARGE SCALE GENOMIC DNA]</scope>
    <source>
        <strain evidence="2">WSM5005</strain>
        <plasmid evidence="2">pl2WSM5005</plasmid>
    </source>
</reference>
<dbReference type="SUPFAM" id="SSF51658">
    <property type="entry name" value="Xylose isomerase-like"/>
    <property type="match status" value="1"/>
</dbReference>
<dbReference type="Gene3D" id="3.20.20.150">
    <property type="entry name" value="Divalent-metal-dependent TIM barrel enzymes"/>
    <property type="match status" value="1"/>
</dbReference>
<dbReference type="GO" id="GO:0016853">
    <property type="term" value="F:isomerase activity"/>
    <property type="evidence" value="ECO:0007669"/>
    <property type="project" value="UniProtKB-KW"/>
</dbReference>
<dbReference type="OrthoDB" id="2555274at2"/>
<geneLocation type="plasmid" evidence="2 3">
    <name>pl2WSM5005</name>
</geneLocation>